<evidence type="ECO:0000259" key="7">
    <source>
        <dbReference type="Pfam" id="PF12819"/>
    </source>
</evidence>
<evidence type="ECO:0000256" key="5">
    <source>
        <dbReference type="ARBA" id="ARBA00023136"/>
    </source>
</evidence>
<dbReference type="AlphaFoldDB" id="A0AAV0Q760"/>
<evidence type="ECO:0000256" key="6">
    <source>
        <dbReference type="SAM" id="SignalP"/>
    </source>
</evidence>
<comment type="caution">
    <text evidence="8">The sequence shown here is derived from an EMBL/GenBank/DDBJ whole genome shotgun (WGS) entry which is preliminary data.</text>
</comment>
<keyword evidence="2" id="KW-0812">Transmembrane</keyword>
<reference evidence="8" key="1">
    <citation type="submission" date="2022-08" db="EMBL/GenBank/DDBJ databases">
        <authorList>
            <person name="Gutierrez-Valencia J."/>
        </authorList>
    </citation>
    <scope>NUCLEOTIDE SEQUENCE</scope>
</reference>
<name>A0AAV0Q760_9ROSI</name>
<evidence type="ECO:0000256" key="3">
    <source>
        <dbReference type="ARBA" id="ARBA00022729"/>
    </source>
</evidence>
<gene>
    <name evidence="8" type="ORF">LITE_LOCUS41523</name>
</gene>
<keyword evidence="5" id="KW-0472">Membrane</keyword>
<proteinExistence type="predicted"/>
<feature type="chain" id="PRO_5043359245" description="Malectin-like domain-containing protein" evidence="6">
    <location>
        <begin position="31"/>
        <end position="133"/>
    </location>
</feature>
<sequence>MKSNSTKSQPPWLPMPFFLVFCLHVIHTESRVSATAAAVRRKLDDIAGSIDIDCGLPTDATYTDPITEIPYIADDAYITTGVNSEISSIHISDDLPVPLRTLRSFPEGDRNCYSMRPPEGRDKIYLIRFESFN</sequence>
<evidence type="ECO:0000256" key="2">
    <source>
        <dbReference type="ARBA" id="ARBA00022692"/>
    </source>
</evidence>
<keyword evidence="9" id="KW-1185">Reference proteome</keyword>
<keyword evidence="4" id="KW-1133">Transmembrane helix</keyword>
<dbReference type="Proteomes" id="UP001154282">
    <property type="component" value="Unassembled WGS sequence"/>
</dbReference>
<dbReference type="InterPro" id="IPR024788">
    <property type="entry name" value="Malectin-like_Carb-bd_dom"/>
</dbReference>
<evidence type="ECO:0000313" key="8">
    <source>
        <dbReference type="EMBL" id="CAI0540067.1"/>
    </source>
</evidence>
<evidence type="ECO:0000313" key="9">
    <source>
        <dbReference type="Proteomes" id="UP001154282"/>
    </source>
</evidence>
<organism evidence="8 9">
    <name type="scientific">Linum tenue</name>
    <dbReference type="NCBI Taxonomy" id="586396"/>
    <lineage>
        <taxon>Eukaryota</taxon>
        <taxon>Viridiplantae</taxon>
        <taxon>Streptophyta</taxon>
        <taxon>Embryophyta</taxon>
        <taxon>Tracheophyta</taxon>
        <taxon>Spermatophyta</taxon>
        <taxon>Magnoliopsida</taxon>
        <taxon>eudicotyledons</taxon>
        <taxon>Gunneridae</taxon>
        <taxon>Pentapetalae</taxon>
        <taxon>rosids</taxon>
        <taxon>fabids</taxon>
        <taxon>Malpighiales</taxon>
        <taxon>Linaceae</taxon>
        <taxon>Linum</taxon>
    </lineage>
</organism>
<protein>
    <recommendedName>
        <fullName evidence="7">Malectin-like domain-containing protein</fullName>
    </recommendedName>
</protein>
<keyword evidence="3 6" id="KW-0732">Signal</keyword>
<feature type="domain" description="Malectin-like" evidence="7">
    <location>
        <begin position="52"/>
        <end position="130"/>
    </location>
</feature>
<evidence type="ECO:0000256" key="1">
    <source>
        <dbReference type="ARBA" id="ARBA00004167"/>
    </source>
</evidence>
<accession>A0AAV0Q760</accession>
<comment type="subcellular location">
    <subcellularLocation>
        <location evidence="1">Membrane</location>
        <topology evidence="1">Single-pass membrane protein</topology>
    </subcellularLocation>
</comment>
<dbReference type="Pfam" id="PF12819">
    <property type="entry name" value="Malectin_like"/>
    <property type="match status" value="1"/>
</dbReference>
<evidence type="ECO:0000256" key="4">
    <source>
        <dbReference type="ARBA" id="ARBA00022989"/>
    </source>
</evidence>
<dbReference type="EMBL" id="CAMGYJ010000009">
    <property type="protein sequence ID" value="CAI0540067.1"/>
    <property type="molecule type" value="Genomic_DNA"/>
</dbReference>
<feature type="signal peptide" evidence="6">
    <location>
        <begin position="1"/>
        <end position="30"/>
    </location>
</feature>
<dbReference type="GO" id="GO:0016020">
    <property type="term" value="C:membrane"/>
    <property type="evidence" value="ECO:0007669"/>
    <property type="project" value="UniProtKB-SubCell"/>
</dbReference>